<organism evidence="1 2">
    <name type="scientific">Orbilia blumenaviensis</name>
    <dbReference type="NCBI Taxonomy" id="1796055"/>
    <lineage>
        <taxon>Eukaryota</taxon>
        <taxon>Fungi</taxon>
        <taxon>Dikarya</taxon>
        <taxon>Ascomycota</taxon>
        <taxon>Pezizomycotina</taxon>
        <taxon>Orbiliomycetes</taxon>
        <taxon>Orbiliales</taxon>
        <taxon>Orbiliaceae</taxon>
        <taxon>Orbilia</taxon>
    </lineage>
</organism>
<dbReference type="InterPro" id="IPR023213">
    <property type="entry name" value="CAT-like_dom_sf"/>
</dbReference>
<dbReference type="EMBL" id="JAVHNS010000004">
    <property type="protein sequence ID" value="KAK6358805.1"/>
    <property type="molecule type" value="Genomic_DNA"/>
</dbReference>
<proteinExistence type="predicted"/>
<sequence length="485" mass="54357">MGSLGQIVVQWPQEYTLKTNEPLAQDCVTFVCLSISGRLNPALLEEKHRELVKHWPVLGGDLVTNKTPYHMTTGSRVDFKYRTVEPKLKDVSPLDFKLTPAEFSGDKPLIRPYRTGDGILGMADLFFDTLSASNLAVGSLFAIRVTLLQDATILAFKFSHFFVDGEGCYDIIHHYNELLLGGELPKGVPPPGIEKKLSEMITGEDTGQVAAPEHGGWEYIRNWCQVGLAGFVRVIAQGIYQEYAVKLGLTEPGVEKHIYLPPKFIQGLQNSCQKEIDQLAKETGENFKLSKLDVVNAWWVKKIYSSSRESLFLSLGYALNFSNRIPKNFGEKYFQSHYIALYIPLGTVGEVKRESLAQLALKIRKHVTVAKQPSVVKDNLEFLESIQGQKIIPLPKGGESEGAPLFSSWNRFPFEKLQFGAALEPGSAPGLGKVLFNNSRIILPLNISWKPKVLFFNDSNGGMWCQCMQLSSYWRDFEDISEYGH</sequence>
<dbReference type="Pfam" id="PF02458">
    <property type="entry name" value="Transferase"/>
    <property type="match status" value="1"/>
</dbReference>
<protein>
    <submittedName>
        <fullName evidence="1">Uncharacterized protein</fullName>
    </submittedName>
</protein>
<name>A0AAV9VA41_9PEZI</name>
<evidence type="ECO:0000313" key="2">
    <source>
        <dbReference type="Proteomes" id="UP001373714"/>
    </source>
</evidence>
<dbReference type="Gene3D" id="3.30.559.10">
    <property type="entry name" value="Chloramphenicol acetyltransferase-like domain"/>
    <property type="match status" value="2"/>
</dbReference>
<evidence type="ECO:0000313" key="1">
    <source>
        <dbReference type="EMBL" id="KAK6358805.1"/>
    </source>
</evidence>
<dbReference type="Proteomes" id="UP001373714">
    <property type="component" value="Unassembled WGS sequence"/>
</dbReference>
<keyword evidence="2" id="KW-1185">Reference proteome</keyword>
<comment type="caution">
    <text evidence="1">The sequence shown here is derived from an EMBL/GenBank/DDBJ whole genome shotgun (WGS) entry which is preliminary data.</text>
</comment>
<gene>
    <name evidence="1" type="ORF">TWF730_008124</name>
</gene>
<accession>A0AAV9VA41</accession>
<dbReference type="AlphaFoldDB" id="A0AAV9VA41"/>
<reference evidence="1 2" key="1">
    <citation type="submission" date="2019-10" db="EMBL/GenBank/DDBJ databases">
        <authorList>
            <person name="Palmer J.M."/>
        </authorList>
    </citation>
    <scope>NUCLEOTIDE SEQUENCE [LARGE SCALE GENOMIC DNA]</scope>
    <source>
        <strain evidence="1 2">TWF730</strain>
    </source>
</reference>